<dbReference type="Proteomes" id="UP000835052">
    <property type="component" value="Unassembled WGS sequence"/>
</dbReference>
<evidence type="ECO:0000313" key="2">
    <source>
        <dbReference type="EMBL" id="CAD6199152.1"/>
    </source>
</evidence>
<accession>A0A8S1HUV8</accession>
<feature type="region of interest" description="Disordered" evidence="1">
    <location>
        <begin position="1"/>
        <end position="32"/>
    </location>
</feature>
<dbReference type="EMBL" id="CAJGYM010000158">
    <property type="protein sequence ID" value="CAD6199152.1"/>
    <property type="molecule type" value="Genomic_DNA"/>
</dbReference>
<sequence>MPHQKPAKMEPLPPLREEPTATGVKADGGQPIVGDQLAQHNISATYAAKDMIASAAQSIDSGTNRIIETCGNAVDAMKEKMHDAKTAVFGQ</sequence>
<reference evidence="2" key="1">
    <citation type="submission" date="2020-10" db="EMBL/GenBank/DDBJ databases">
        <authorList>
            <person name="Kikuchi T."/>
        </authorList>
    </citation>
    <scope>NUCLEOTIDE SEQUENCE</scope>
    <source>
        <strain evidence="2">NKZ352</strain>
    </source>
</reference>
<dbReference type="AlphaFoldDB" id="A0A8S1HUV8"/>
<name>A0A8S1HUV8_9PELO</name>
<proteinExistence type="predicted"/>
<evidence type="ECO:0000313" key="3">
    <source>
        <dbReference type="Proteomes" id="UP000835052"/>
    </source>
</evidence>
<gene>
    <name evidence="2" type="ORF">CAUJ_LOCUS15056</name>
</gene>
<evidence type="ECO:0000256" key="1">
    <source>
        <dbReference type="SAM" id="MobiDB-lite"/>
    </source>
</evidence>
<protein>
    <submittedName>
        <fullName evidence="2">Uncharacterized protein</fullName>
    </submittedName>
</protein>
<organism evidence="2 3">
    <name type="scientific">Caenorhabditis auriculariae</name>
    <dbReference type="NCBI Taxonomy" id="2777116"/>
    <lineage>
        <taxon>Eukaryota</taxon>
        <taxon>Metazoa</taxon>
        <taxon>Ecdysozoa</taxon>
        <taxon>Nematoda</taxon>
        <taxon>Chromadorea</taxon>
        <taxon>Rhabditida</taxon>
        <taxon>Rhabditina</taxon>
        <taxon>Rhabditomorpha</taxon>
        <taxon>Rhabditoidea</taxon>
        <taxon>Rhabditidae</taxon>
        <taxon>Peloderinae</taxon>
        <taxon>Caenorhabditis</taxon>
    </lineage>
</organism>
<comment type="caution">
    <text evidence="2">The sequence shown here is derived from an EMBL/GenBank/DDBJ whole genome shotgun (WGS) entry which is preliminary data.</text>
</comment>
<keyword evidence="3" id="KW-1185">Reference proteome</keyword>